<reference evidence="7" key="3">
    <citation type="submission" date="2022-01" db="EMBL/GenBank/DDBJ databases">
        <title>Collection of gut derived symbiotic bacterial strains cultured from healthy donors.</title>
        <authorList>
            <person name="Lin H."/>
            <person name="Kohout C."/>
            <person name="Waligurski E."/>
            <person name="Pamer E.G."/>
        </authorList>
    </citation>
    <scope>NUCLEOTIDE SEQUENCE</scope>
    <source>
        <strain evidence="7">DFI.5.49</strain>
    </source>
</reference>
<dbReference type="Proteomes" id="UP001199915">
    <property type="component" value="Unassembled WGS sequence"/>
</dbReference>
<dbReference type="InterPro" id="IPR047141">
    <property type="entry name" value="Stealth"/>
</dbReference>
<reference evidence="8" key="2">
    <citation type="submission" date="2020-02" db="EMBL/GenBank/DDBJ databases">
        <authorList>
            <person name="Littmann E."/>
            <person name="Sorbara M."/>
        </authorList>
    </citation>
    <scope>NUCLEOTIDE SEQUENCE</scope>
    <source>
        <strain evidence="8">MSK.14.54</strain>
    </source>
</reference>
<keyword evidence="9" id="KW-1185">Reference proteome</keyword>
<sequence length="338" mass="40475">MKKQIIDFVITWVDGSDPLWFRQKQNAKKKQGVSVDIDDRIERYRDWEILKYLFRSIENFAPWVNNVYFVTCGHLPAWLNTECPKLQIVSHKDFIPEKYLPTFNSHSIEWNFHRIKNLSEHFVYFNDDMFLLHPIKPTDFFENGKPVDMLALQPDVANVEDTIMPYIYLNNTMLLAKYFDKRENMKKQPGAYFHIGYPPMYFGYNLLEMAFPRFTGFYTVHGPSPLKKETYRFFWEKEEELLDGVCSHPFRHKDDVSQYVLREYQKLSGDFVPRNTHKFCKYFNLKPENPELVKTITKQTAKCICINDSNFEIPYEHVKRELNDAFSKLFPQKSQFEK</sequence>
<dbReference type="InterPro" id="IPR021520">
    <property type="entry name" value="Stealth_CR2"/>
</dbReference>
<dbReference type="GO" id="GO:0000271">
    <property type="term" value="P:polysaccharide biosynthetic process"/>
    <property type="evidence" value="ECO:0007669"/>
    <property type="project" value="UniProtKB-KW"/>
</dbReference>
<comment type="similarity">
    <text evidence="1">Belongs to the stealth family.</text>
</comment>
<evidence type="ECO:0000313" key="9">
    <source>
        <dbReference type="Proteomes" id="UP000768180"/>
    </source>
</evidence>
<evidence type="ECO:0000259" key="6">
    <source>
        <dbReference type="Pfam" id="PF17103"/>
    </source>
</evidence>
<reference evidence="8 9" key="1">
    <citation type="journal article" date="2020" name="Cell Host Microbe">
        <title>Functional and Genomic Variation between Human-Derived Isolates of Lachnospiraceae Reveals Inter- and Intra-Species Diversity.</title>
        <authorList>
            <person name="Sorbara M.T."/>
            <person name="Littmann E.R."/>
            <person name="Fontana E."/>
            <person name="Moody T.U."/>
            <person name="Kohout C.E."/>
            <person name="Gjonbalaj M."/>
            <person name="Eaton V."/>
            <person name="Seok R."/>
            <person name="Leiner I.M."/>
            <person name="Pamer E.G."/>
        </authorList>
    </citation>
    <scope>NUCLEOTIDE SEQUENCE [LARGE SCALE GENOMIC DNA]</scope>
    <source>
        <strain evidence="8 9">MSK.14.54</strain>
    </source>
</reference>
<keyword evidence="2" id="KW-0808">Transferase</keyword>
<organism evidence="7 10">
    <name type="scientific">Fusicatenibacter saccharivorans</name>
    <dbReference type="NCBI Taxonomy" id="1150298"/>
    <lineage>
        <taxon>Bacteria</taxon>
        <taxon>Bacillati</taxon>
        <taxon>Bacillota</taxon>
        <taxon>Clostridia</taxon>
        <taxon>Lachnospirales</taxon>
        <taxon>Lachnospiraceae</taxon>
        <taxon>Fusicatenibacter</taxon>
    </lineage>
</organism>
<dbReference type="RefSeq" id="WP_117813376.1">
    <property type="nucleotide sequence ID" value="NZ_CAXSRP010000014.1"/>
</dbReference>
<feature type="domain" description="Stealth protein CR2 conserved region 2" evidence="4">
    <location>
        <begin position="43"/>
        <end position="144"/>
    </location>
</feature>
<dbReference type="InterPro" id="IPR031356">
    <property type="entry name" value="Stealth_CR4"/>
</dbReference>
<proteinExistence type="inferred from homology"/>
<evidence type="ECO:0000313" key="10">
    <source>
        <dbReference type="Proteomes" id="UP001199915"/>
    </source>
</evidence>
<gene>
    <name evidence="8" type="ORF">G5B05_04945</name>
    <name evidence="7" type="ORF">L0N21_12065</name>
</gene>
<dbReference type="PANTHER" id="PTHR24045:SF0">
    <property type="entry name" value="N-ACETYLGLUCOSAMINE-1-PHOSPHOTRANSFERASE SUBUNITS ALPHA_BETA"/>
    <property type="match status" value="1"/>
</dbReference>
<keyword evidence="3" id="KW-0270">Exopolysaccharide synthesis</keyword>
<evidence type="ECO:0000313" key="8">
    <source>
        <dbReference type="EMBL" id="NSE15766.1"/>
    </source>
</evidence>
<evidence type="ECO:0000259" key="5">
    <source>
        <dbReference type="Pfam" id="PF17101"/>
    </source>
</evidence>
<accession>A0AAE3JTR4</accession>
<feature type="domain" description="Stealth protein CR1 conserved region 1" evidence="5">
    <location>
        <begin position="6"/>
        <end position="30"/>
    </location>
</feature>
<dbReference type="Proteomes" id="UP000768180">
    <property type="component" value="Unassembled WGS sequence"/>
</dbReference>
<evidence type="ECO:0000256" key="1">
    <source>
        <dbReference type="ARBA" id="ARBA00007583"/>
    </source>
</evidence>
<feature type="domain" description="Stealth protein CR4 conserved region 4" evidence="6">
    <location>
        <begin position="296"/>
        <end position="338"/>
    </location>
</feature>
<evidence type="ECO:0000259" key="4">
    <source>
        <dbReference type="Pfam" id="PF11380"/>
    </source>
</evidence>
<evidence type="ECO:0000256" key="2">
    <source>
        <dbReference type="ARBA" id="ARBA00022679"/>
    </source>
</evidence>
<evidence type="ECO:0000256" key="3">
    <source>
        <dbReference type="ARBA" id="ARBA00023169"/>
    </source>
</evidence>
<dbReference type="InterPro" id="IPR031358">
    <property type="entry name" value="Stealth_CR1"/>
</dbReference>
<protein>
    <submittedName>
        <fullName evidence="8">Capsular biosynthesis protein</fullName>
    </submittedName>
    <submittedName>
        <fullName evidence="7">Stealth family protein</fullName>
    </submittedName>
</protein>
<dbReference type="AlphaFoldDB" id="A0AAE3JTR4"/>
<dbReference type="EMBL" id="JAAITQ010000006">
    <property type="protein sequence ID" value="NSE15766.1"/>
    <property type="molecule type" value="Genomic_DNA"/>
</dbReference>
<dbReference type="Pfam" id="PF11380">
    <property type="entry name" value="Stealth_CR2"/>
    <property type="match status" value="1"/>
</dbReference>
<name>A0AAE3JTR4_9FIRM</name>
<dbReference type="GO" id="GO:0016772">
    <property type="term" value="F:transferase activity, transferring phosphorus-containing groups"/>
    <property type="evidence" value="ECO:0007669"/>
    <property type="project" value="InterPro"/>
</dbReference>
<comment type="caution">
    <text evidence="7">The sequence shown here is derived from an EMBL/GenBank/DDBJ whole genome shotgun (WGS) entry which is preliminary data.</text>
</comment>
<dbReference type="PANTHER" id="PTHR24045">
    <property type="match status" value="1"/>
</dbReference>
<dbReference type="EMBL" id="JAKNFS010000016">
    <property type="protein sequence ID" value="MCG4766234.1"/>
    <property type="molecule type" value="Genomic_DNA"/>
</dbReference>
<dbReference type="Pfam" id="PF17103">
    <property type="entry name" value="Stealth_CR4"/>
    <property type="match status" value="1"/>
</dbReference>
<dbReference type="Pfam" id="PF17101">
    <property type="entry name" value="Stealth_CR1"/>
    <property type="match status" value="1"/>
</dbReference>
<evidence type="ECO:0000313" key="7">
    <source>
        <dbReference type="EMBL" id="MCG4766234.1"/>
    </source>
</evidence>